<reference evidence="2 3" key="1">
    <citation type="journal article" date="2012" name="Proc. Natl. Acad. Sci. U.S.A.">
        <title>Comparative genomics of Ceriporiopsis subvermispora and Phanerochaete chrysosporium provide insight into selective ligninolysis.</title>
        <authorList>
            <person name="Fernandez-Fueyo E."/>
            <person name="Ruiz-Duenas F.J."/>
            <person name="Ferreira P."/>
            <person name="Floudas D."/>
            <person name="Hibbett D.S."/>
            <person name="Canessa P."/>
            <person name="Larrondo L.F."/>
            <person name="James T.Y."/>
            <person name="Seelenfreund D."/>
            <person name="Lobos S."/>
            <person name="Polanco R."/>
            <person name="Tello M."/>
            <person name="Honda Y."/>
            <person name="Watanabe T."/>
            <person name="Watanabe T."/>
            <person name="Ryu J.S."/>
            <person name="Kubicek C.P."/>
            <person name="Schmoll M."/>
            <person name="Gaskell J."/>
            <person name="Hammel K.E."/>
            <person name="St John F.J."/>
            <person name="Vanden Wymelenberg A."/>
            <person name="Sabat G."/>
            <person name="Splinter BonDurant S."/>
            <person name="Syed K."/>
            <person name="Yadav J.S."/>
            <person name="Doddapaneni H."/>
            <person name="Subramanian V."/>
            <person name="Lavin J.L."/>
            <person name="Oguiza J.A."/>
            <person name="Perez G."/>
            <person name="Pisabarro A.G."/>
            <person name="Ramirez L."/>
            <person name="Santoyo F."/>
            <person name="Master E."/>
            <person name="Coutinho P.M."/>
            <person name="Henrissat B."/>
            <person name="Lombard V."/>
            <person name="Magnuson J.K."/>
            <person name="Kuees U."/>
            <person name="Hori C."/>
            <person name="Igarashi K."/>
            <person name="Samejima M."/>
            <person name="Held B.W."/>
            <person name="Barry K.W."/>
            <person name="LaButti K.M."/>
            <person name="Lapidus A."/>
            <person name="Lindquist E.A."/>
            <person name="Lucas S.M."/>
            <person name="Riley R."/>
            <person name="Salamov A.A."/>
            <person name="Hoffmeister D."/>
            <person name="Schwenk D."/>
            <person name="Hadar Y."/>
            <person name="Yarden O."/>
            <person name="de Vries R.P."/>
            <person name="Wiebenga A."/>
            <person name="Stenlid J."/>
            <person name="Eastwood D."/>
            <person name="Grigoriev I.V."/>
            <person name="Berka R.M."/>
            <person name="Blanchette R.A."/>
            <person name="Kersten P."/>
            <person name="Martinez A.T."/>
            <person name="Vicuna R."/>
            <person name="Cullen D."/>
        </authorList>
    </citation>
    <scope>NUCLEOTIDE SEQUENCE [LARGE SCALE GENOMIC DNA]</scope>
    <source>
        <strain evidence="2 3">B</strain>
    </source>
</reference>
<feature type="region of interest" description="Disordered" evidence="1">
    <location>
        <begin position="1"/>
        <end position="32"/>
    </location>
</feature>
<organism evidence="2 3">
    <name type="scientific">Ceriporiopsis subvermispora (strain B)</name>
    <name type="common">White-rot fungus</name>
    <name type="synonym">Gelatoporia subvermispora</name>
    <dbReference type="NCBI Taxonomy" id="914234"/>
    <lineage>
        <taxon>Eukaryota</taxon>
        <taxon>Fungi</taxon>
        <taxon>Dikarya</taxon>
        <taxon>Basidiomycota</taxon>
        <taxon>Agaricomycotina</taxon>
        <taxon>Agaricomycetes</taxon>
        <taxon>Polyporales</taxon>
        <taxon>Gelatoporiaceae</taxon>
        <taxon>Gelatoporia</taxon>
    </lineage>
</organism>
<accession>M2QD27</accession>
<gene>
    <name evidence="2" type="ORF">CERSUDRAFT_96840</name>
</gene>
<evidence type="ECO:0000256" key="1">
    <source>
        <dbReference type="SAM" id="MobiDB-lite"/>
    </source>
</evidence>
<dbReference type="OrthoDB" id="10577038at2759"/>
<evidence type="ECO:0000313" key="2">
    <source>
        <dbReference type="EMBL" id="EMD34928.1"/>
    </source>
</evidence>
<evidence type="ECO:0000313" key="3">
    <source>
        <dbReference type="Proteomes" id="UP000016930"/>
    </source>
</evidence>
<protein>
    <submittedName>
        <fullName evidence="2">Uncharacterized protein</fullName>
    </submittedName>
</protein>
<name>M2QD27_CERS8</name>
<sequence>MADPRGSGSSVYRQASEGGADTNHTAHPTDEPLVYYQTAPSQYMATSPAPQSIHSSYPSVGAQNQQYPYVPGYPPAFGTAPGYPPAFGTAPMYHSSTQPQNPAYSTSAPQMSDYAHFRSLPPGPGVAGFSQTTGNTYSAVASQNAGPSPWSSAQSLPIAPYHANPQQTANRGWYAAVPQNTNFGHRAIAQYPTGPPYMTVPQAQYPPGAPYMSIPQAQNTGSYGTVPLNVNPAGRSAPPPQHPPVGTFVLYSPRRLTFSETSGRSGGAVRYKRPCLIHDIVEDSSQVRSLWIVPLTGTHNGKRKIGMNAQWWQPVKWHTDMIDAPMVPEDKCSVPTLSGSHRYINRPPISLTYRPPPPGFTKTQMGDKIPKLKPDYIWVGDIGEAIRLTDTTTTGIIMQSILSPYYEIRSQTISELHSEMMYWQTHGVPDHEPEDGIPDHWGIDYPPAPSRRG</sequence>
<dbReference type="Proteomes" id="UP000016930">
    <property type="component" value="Unassembled WGS sequence"/>
</dbReference>
<keyword evidence="3" id="KW-1185">Reference proteome</keyword>
<dbReference type="AlphaFoldDB" id="M2QD27"/>
<dbReference type="EMBL" id="KB445801">
    <property type="protein sequence ID" value="EMD34928.1"/>
    <property type="molecule type" value="Genomic_DNA"/>
</dbReference>
<proteinExistence type="predicted"/>
<feature type="region of interest" description="Disordered" evidence="1">
    <location>
        <begin position="429"/>
        <end position="453"/>
    </location>
</feature>
<dbReference type="HOGENOM" id="CLU_604101_0_0_1"/>